<comment type="caution">
    <text evidence="1">The sequence shown here is derived from an EMBL/GenBank/DDBJ whole genome shotgun (WGS) entry which is preliminary data.</text>
</comment>
<evidence type="ECO:0000313" key="1">
    <source>
        <dbReference type="EMBL" id="PPE04007.1"/>
    </source>
</evidence>
<organism evidence="1 2">
    <name type="scientific">Holospora curviuscula</name>
    <dbReference type="NCBI Taxonomy" id="1082868"/>
    <lineage>
        <taxon>Bacteria</taxon>
        <taxon>Pseudomonadati</taxon>
        <taxon>Pseudomonadota</taxon>
        <taxon>Alphaproteobacteria</taxon>
        <taxon>Holosporales</taxon>
        <taxon>Holosporaceae</taxon>
        <taxon>Holospora</taxon>
    </lineage>
</organism>
<dbReference type="Proteomes" id="UP000239425">
    <property type="component" value="Unassembled WGS sequence"/>
</dbReference>
<gene>
    <name evidence="1" type="ORF">HCUR_00542</name>
</gene>
<reference evidence="1 2" key="1">
    <citation type="submission" date="2017-11" db="EMBL/GenBank/DDBJ databases">
        <title>Comparative genomic analysis of Holospora spp., intranuclear symbionts of paramecia.</title>
        <authorList>
            <person name="Garushyants S.K."/>
            <person name="Beliavskaya A."/>
            <person name="Malko D.B."/>
            <person name="Logacheva M.D."/>
            <person name="Rautian M.S."/>
            <person name="Gelfand M.S."/>
        </authorList>
    </citation>
    <scope>NUCLEOTIDE SEQUENCE [LARGE SCALE GENOMIC DNA]</scope>
    <source>
        <strain evidence="2">02AZ16</strain>
    </source>
</reference>
<name>A0A2S5R9N0_9PROT</name>
<dbReference type="RefSeq" id="WP_104206626.1">
    <property type="nucleotide sequence ID" value="NZ_PHHC01000079.1"/>
</dbReference>
<protein>
    <submittedName>
        <fullName evidence="1">Uncharacterized protein</fullName>
    </submittedName>
</protein>
<dbReference type="EMBL" id="PHHC01000079">
    <property type="protein sequence ID" value="PPE04007.1"/>
    <property type="molecule type" value="Genomic_DNA"/>
</dbReference>
<evidence type="ECO:0000313" key="2">
    <source>
        <dbReference type="Proteomes" id="UP000239425"/>
    </source>
</evidence>
<dbReference type="AlphaFoldDB" id="A0A2S5R9N0"/>
<proteinExistence type="predicted"/>
<sequence>MNDLQRDREYIKKRIENQIQQANLLLQPHLEPKSQEGYQIQEQLNNWNKFQKNIEEIAQYMGNTFSNIHIQWKH</sequence>
<keyword evidence="2" id="KW-1185">Reference proteome</keyword>
<accession>A0A2S5R9N0</accession>